<keyword evidence="3" id="KW-1185">Reference proteome</keyword>
<name>I4EMN1_9BACT</name>
<comment type="caution">
    <text evidence="2">The sequence shown here is derived from an EMBL/GenBank/DDBJ whole genome shotgun (WGS) entry which is preliminary data.</text>
</comment>
<reference evidence="2 3" key="1">
    <citation type="journal article" date="2012" name="ISME J.">
        <title>Nitrification expanded: discovery, physiology and genomics of a nitrite-oxidizing bacterium from the phylum Chloroflexi.</title>
        <authorList>
            <person name="Sorokin D.Y."/>
            <person name="Lucker S."/>
            <person name="Vejmelkova D."/>
            <person name="Kostrikina N.A."/>
            <person name="Kleerebezem R."/>
            <person name="Rijpstra W.I."/>
            <person name="Damste J.S."/>
            <person name="Le Paslier D."/>
            <person name="Muyzer G."/>
            <person name="Wagner M."/>
            <person name="van Loosdrecht M.C."/>
            <person name="Daims H."/>
        </authorList>
    </citation>
    <scope>NUCLEOTIDE SEQUENCE [LARGE SCALE GENOMIC DNA]</scope>
    <source>
        <strain evidence="3">none</strain>
    </source>
</reference>
<feature type="domain" description="BON" evidence="1">
    <location>
        <begin position="44"/>
        <end position="112"/>
    </location>
</feature>
<evidence type="ECO:0000313" key="3">
    <source>
        <dbReference type="Proteomes" id="UP000004221"/>
    </source>
</evidence>
<sequence length="113" mass="13053">MPYVPRYWTPPRAVMSFQPPHYWSPPPGYFQQWVGPSPDQVTRTDEEIQADIIDQLTYDTWADFSQVYVDVRNGVVTLTGTVPLASEKRWAEVDAWQTAGVKDVYNRLRIGHP</sequence>
<evidence type="ECO:0000259" key="1">
    <source>
        <dbReference type="PROSITE" id="PS50914"/>
    </source>
</evidence>
<dbReference type="InterPro" id="IPR007055">
    <property type="entry name" value="BON_dom"/>
</dbReference>
<accession>I4EMN1</accession>
<gene>
    <name evidence="2" type="ORF">NITHO_6210002</name>
</gene>
<organism evidence="2 3">
    <name type="scientific">Nitrolancea hollandica Lb</name>
    <dbReference type="NCBI Taxonomy" id="1129897"/>
    <lineage>
        <taxon>Bacteria</taxon>
        <taxon>Pseudomonadati</taxon>
        <taxon>Thermomicrobiota</taxon>
        <taxon>Thermomicrobia</taxon>
        <taxon>Sphaerobacterales</taxon>
        <taxon>Sphaerobacterineae</taxon>
        <taxon>Sphaerobacteraceae</taxon>
        <taxon>Nitrolancea</taxon>
    </lineage>
</organism>
<protein>
    <recommendedName>
        <fullName evidence="1">BON domain-containing protein</fullName>
    </recommendedName>
</protein>
<dbReference type="Proteomes" id="UP000004221">
    <property type="component" value="Unassembled WGS sequence"/>
</dbReference>
<evidence type="ECO:0000313" key="2">
    <source>
        <dbReference type="EMBL" id="CCF85944.1"/>
    </source>
</evidence>
<proteinExistence type="predicted"/>
<dbReference type="EMBL" id="CAGS01000581">
    <property type="protein sequence ID" value="CCF85944.1"/>
    <property type="molecule type" value="Genomic_DNA"/>
</dbReference>
<dbReference type="RefSeq" id="WP_008481298.1">
    <property type="nucleotide sequence ID" value="NZ_CAGS01000581.1"/>
</dbReference>
<dbReference type="AlphaFoldDB" id="I4EMN1"/>
<dbReference type="Gene3D" id="3.30.1340.30">
    <property type="match status" value="1"/>
</dbReference>
<dbReference type="PROSITE" id="PS50914">
    <property type="entry name" value="BON"/>
    <property type="match status" value="1"/>
</dbReference>
<dbReference type="Pfam" id="PF04972">
    <property type="entry name" value="BON"/>
    <property type="match status" value="1"/>
</dbReference>